<evidence type="ECO:0000256" key="1">
    <source>
        <dbReference type="SAM" id="Coils"/>
    </source>
</evidence>
<feature type="region of interest" description="Disordered" evidence="2">
    <location>
        <begin position="49"/>
        <end position="69"/>
    </location>
</feature>
<evidence type="ECO:0000313" key="3">
    <source>
        <dbReference type="EMBL" id="KAJ5363374.1"/>
    </source>
</evidence>
<feature type="region of interest" description="Disordered" evidence="2">
    <location>
        <begin position="1"/>
        <end position="23"/>
    </location>
</feature>
<dbReference type="EMBL" id="JAPZBR010000002">
    <property type="protein sequence ID" value="KAJ5363374.1"/>
    <property type="molecule type" value="Genomic_DNA"/>
</dbReference>
<feature type="coiled-coil region" evidence="1">
    <location>
        <begin position="143"/>
        <end position="184"/>
    </location>
</feature>
<dbReference type="Proteomes" id="UP001148299">
    <property type="component" value="Unassembled WGS sequence"/>
</dbReference>
<keyword evidence="1" id="KW-0175">Coiled coil</keyword>
<name>A0A9W9RQE7_PENBR</name>
<gene>
    <name evidence="3" type="ORF">N7541_004218</name>
</gene>
<evidence type="ECO:0000313" key="4">
    <source>
        <dbReference type="Proteomes" id="UP001148299"/>
    </source>
</evidence>
<protein>
    <submittedName>
        <fullName evidence="3">Uncharacterized protein</fullName>
    </submittedName>
</protein>
<reference evidence="3" key="2">
    <citation type="journal article" date="2023" name="IMA Fungus">
        <title>Comparative genomic study of the Penicillium genus elucidates a diverse pangenome and 15 lateral gene transfer events.</title>
        <authorList>
            <person name="Petersen C."/>
            <person name="Sorensen T."/>
            <person name="Nielsen M.R."/>
            <person name="Sondergaard T.E."/>
            <person name="Sorensen J.L."/>
            <person name="Fitzpatrick D.A."/>
            <person name="Frisvad J.C."/>
            <person name="Nielsen K.L."/>
        </authorList>
    </citation>
    <scope>NUCLEOTIDE SEQUENCE</scope>
    <source>
        <strain evidence="3">IBT 35675</strain>
    </source>
</reference>
<feature type="compositionally biased region" description="Low complexity" evidence="2">
    <location>
        <begin position="55"/>
        <end position="66"/>
    </location>
</feature>
<organism evidence="3 4">
    <name type="scientific">Penicillium brevicompactum</name>
    <dbReference type="NCBI Taxonomy" id="5074"/>
    <lineage>
        <taxon>Eukaryota</taxon>
        <taxon>Fungi</taxon>
        <taxon>Dikarya</taxon>
        <taxon>Ascomycota</taxon>
        <taxon>Pezizomycotina</taxon>
        <taxon>Eurotiomycetes</taxon>
        <taxon>Eurotiomycetidae</taxon>
        <taxon>Eurotiales</taxon>
        <taxon>Aspergillaceae</taxon>
        <taxon>Penicillium</taxon>
    </lineage>
</organism>
<accession>A0A9W9RQE7</accession>
<sequence>MASSLDSSIKLGQAPAQAVQSPSNALDGLASVAGAEGFFKEPLHVSSPPGHLFDSDSVSEGSSEGSRINETSIHVDPTIGLNRLASLIEQAECELGNLHLVPSGFVEEGADRPKFDGNNVMVDLVPFSGNSQNAACAFLRERMVIAECRVSKLSRIIEKLELQRQAARNELADAEVVINFLEKNW</sequence>
<evidence type="ECO:0000256" key="2">
    <source>
        <dbReference type="SAM" id="MobiDB-lite"/>
    </source>
</evidence>
<dbReference type="AlphaFoldDB" id="A0A9W9RQE7"/>
<comment type="caution">
    <text evidence="3">The sequence shown here is derived from an EMBL/GenBank/DDBJ whole genome shotgun (WGS) entry which is preliminary data.</text>
</comment>
<reference evidence="3" key="1">
    <citation type="submission" date="2022-12" db="EMBL/GenBank/DDBJ databases">
        <authorList>
            <person name="Petersen C."/>
        </authorList>
    </citation>
    <scope>NUCLEOTIDE SEQUENCE</scope>
    <source>
        <strain evidence="3">IBT 35675</strain>
    </source>
</reference>
<proteinExistence type="predicted"/>
<keyword evidence="4" id="KW-1185">Reference proteome</keyword>